<organism evidence="1 3">
    <name type="scientific">Myroides marinus</name>
    <dbReference type="NCBI Taxonomy" id="703342"/>
    <lineage>
        <taxon>Bacteria</taxon>
        <taxon>Pseudomonadati</taxon>
        <taxon>Bacteroidota</taxon>
        <taxon>Flavobacteriia</taxon>
        <taxon>Flavobacteriales</taxon>
        <taxon>Flavobacteriaceae</taxon>
        <taxon>Myroides</taxon>
    </lineage>
</organism>
<dbReference type="OrthoDB" id="1256785at2"/>
<dbReference type="SUPFAM" id="SSF54427">
    <property type="entry name" value="NTF2-like"/>
    <property type="match status" value="1"/>
</dbReference>
<dbReference type="Gene3D" id="3.10.450.50">
    <property type="match status" value="1"/>
</dbReference>
<name>A0A165RXJ5_9FLAO</name>
<evidence type="ECO:0000313" key="2">
    <source>
        <dbReference type="EMBL" id="SEJ02123.1"/>
    </source>
</evidence>
<gene>
    <name evidence="1" type="ORF">AV926_11250</name>
    <name evidence="2" type="ORF">SAMN04488018_109102</name>
</gene>
<evidence type="ECO:0000313" key="1">
    <source>
        <dbReference type="EMBL" id="KZE79748.1"/>
    </source>
</evidence>
<dbReference type="RefSeq" id="WP_038986227.1">
    <property type="nucleotide sequence ID" value="NZ_FNYS01000009.1"/>
</dbReference>
<reference evidence="2 4" key="2">
    <citation type="submission" date="2016-10" db="EMBL/GenBank/DDBJ databases">
        <authorList>
            <person name="de Groot N.N."/>
        </authorList>
    </citation>
    <scope>NUCLEOTIDE SEQUENCE [LARGE SCALE GENOMIC DNA]</scope>
    <source>
        <strain evidence="2 4">DSM 23048</strain>
    </source>
</reference>
<dbReference type="GeneID" id="82257376"/>
<sequence>MTNKDLVKNCFLALFEQSNYDSAVIEKYFSAEYIQCVDGVIFDYFKFMTHIKKLKELTRSLTLKFNYIIGEGDIVFTNHTVTVVKNDGSVSKVKVIATFIIKDNKIVYCDELTRHLEGNEDDANFGSVV</sequence>
<proteinExistence type="predicted"/>
<dbReference type="Proteomes" id="UP000076630">
    <property type="component" value="Unassembled WGS sequence"/>
</dbReference>
<evidence type="ECO:0000313" key="3">
    <source>
        <dbReference type="Proteomes" id="UP000076630"/>
    </source>
</evidence>
<protein>
    <recommendedName>
        <fullName evidence="5">SnoaL-like domain-containing protein</fullName>
    </recommendedName>
</protein>
<dbReference type="EMBL" id="FNYS01000009">
    <property type="protein sequence ID" value="SEJ02123.1"/>
    <property type="molecule type" value="Genomic_DNA"/>
</dbReference>
<dbReference type="AlphaFoldDB" id="A0A165RXJ5"/>
<dbReference type="InterPro" id="IPR032710">
    <property type="entry name" value="NTF2-like_dom_sf"/>
</dbReference>
<reference evidence="1 3" key="1">
    <citation type="submission" date="2016-01" db="EMBL/GenBank/DDBJ databases">
        <title>Whole genome sequencing of Myroides marinus L41.</title>
        <authorList>
            <person name="Hong K.W."/>
        </authorList>
    </citation>
    <scope>NUCLEOTIDE SEQUENCE [LARGE SCALE GENOMIC DNA]</scope>
    <source>
        <strain evidence="1 3">L41</strain>
    </source>
</reference>
<dbReference type="Proteomes" id="UP000183077">
    <property type="component" value="Unassembled WGS sequence"/>
</dbReference>
<evidence type="ECO:0000313" key="4">
    <source>
        <dbReference type="Proteomes" id="UP000183077"/>
    </source>
</evidence>
<keyword evidence="3" id="KW-1185">Reference proteome</keyword>
<accession>A0A165RXJ5</accession>
<dbReference type="EMBL" id="LQNU01000059">
    <property type="protein sequence ID" value="KZE79748.1"/>
    <property type="molecule type" value="Genomic_DNA"/>
</dbReference>
<evidence type="ECO:0008006" key="5">
    <source>
        <dbReference type="Google" id="ProtNLM"/>
    </source>
</evidence>